<evidence type="ECO:0000256" key="8">
    <source>
        <dbReference type="ARBA" id="ARBA00022723"/>
    </source>
</evidence>
<dbReference type="EMBL" id="CALYLO010000006">
    <property type="protein sequence ID" value="CAH8247303.1"/>
    <property type="molecule type" value="Genomic_DNA"/>
</dbReference>
<dbReference type="PROSITE" id="PS01086">
    <property type="entry name" value="RIBUL_P_3_EPIMER_2"/>
    <property type="match status" value="1"/>
</dbReference>
<dbReference type="PIRSF" id="PIRSF001461">
    <property type="entry name" value="RPE"/>
    <property type="match status" value="1"/>
</dbReference>
<feature type="active site" description="Proton acceptor" evidence="10">
    <location>
        <position position="39"/>
    </location>
</feature>
<dbReference type="HAMAP" id="MF_02227">
    <property type="entry name" value="RPE"/>
    <property type="match status" value="1"/>
</dbReference>
<evidence type="ECO:0000256" key="1">
    <source>
        <dbReference type="ARBA" id="ARBA00001782"/>
    </source>
</evidence>
<keyword evidence="8 10" id="KW-0479">Metal-binding</keyword>
<comment type="catalytic activity">
    <reaction evidence="1 10 11">
        <text>D-ribulose 5-phosphate = D-xylulose 5-phosphate</text>
        <dbReference type="Rhea" id="RHEA:13677"/>
        <dbReference type="ChEBI" id="CHEBI:57737"/>
        <dbReference type="ChEBI" id="CHEBI:58121"/>
        <dbReference type="EC" id="5.1.3.1"/>
    </reaction>
</comment>
<dbReference type="EC" id="5.1.3.1" evidence="7 10"/>
<evidence type="ECO:0000256" key="9">
    <source>
        <dbReference type="ARBA" id="ARBA00023235"/>
    </source>
</evidence>
<feature type="binding site" evidence="10">
    <location>
        <begin position="180"/>
        <end position="182"/>
    </location>
    <ligand>
        <name>substrate</name>
    </ligand>
</feature>
<comment type="cofactor">
    <cofactor evidence="4">
        <name>Zn(2+)</name>
        <dbReference type="ChEBI" id="CHEBI:29105"/>
    </cofactor>
</comment>
<proteinExistence type="inferred from homology"/>
<comment type="pathway">
    <text evidence="10">Carbohydrate degradation.</text>
</comment>
<dbReference type="InterPro" id="IPR000056">
    <property type="entry name" value="Ribul_P_3_epim-like"/>
</dbReference>
<comment type="similarity">
    <text evidence="6 10 11">Belongs to the ribulose-phosphate 3-epimerase family.</text>
</comment>
<evidence type="ECO:0000256" key="11">
    <source>
        <dbReference type="PIRNR" id="PIRNR001461"/>
    </source>
</evidence>
<dbReference type="InterPro" id="IPR026019">
    <property type="entry name" value="Ribul_P_3_epim"/>
</dbReference>
<feature type="binding site" evidence="10">
    <location>
        <begin position="146"/>
        <end position="149"/>
    </location>
    <ligand>
        <name>substrate</name>
    </ligand>
</feature>
<feature type="binding site" evidence="10">
    <location>
        <position position="70"/>
    </location>
    <ligand>
        <name>substrate</name>
    </ligand>
</feature>
<evidence type="ECO:0000256" key="3">
    <source>
        <dbReference type="ARBA" id="ARBA00001941"/>
    </source>
</evidence>
<keyword evidence="10 11" id="KW-0119">Carbohydrate metabolism</keyword>
<feature type="binding site" evidence="10">
    <location>
        <position position="37"/>
    </location>
    <ligand>
        <name>a divalent metal cation</name>
        <dbReference type="ChEBI" id="CHEBI:60240"/>
    </ligand>
</feature>
<keyword evidence="13" id="KW-1185">Reference proteome</keyword>
<evidence type="ECO:0000256" key="5">
    <source>
        <dbReference type="ARBA" id="ARBA00001954"/>
    </source>
</evidence>
<accession>A0ABN8U826</accession>
<dbReference type="PANTHER" id="PTHR11749">
    <property type="entry name" value="RIBULOSE-5-PHOSPHATE-3-EPIMERASE"/>
    <property type="match status" value="1"/>
</dbReference>
<protein>
    <recommendedName>
        <fullName evidence="7 10">Ribulose-phosphate 3-epimerase</fullName>
        <ecNumber evidence="7 10">5.1.3.1</ecNumber>
    </recommendedName>
</protein>
<feature type="binding site" evidence="10">
    <location>
        <position position="180"/>
    </location>
    <ligand>
        <name>a divalent metal cation</name>
        <dbReference type="ChEBI" id="CHEBI:60240"/>
    </ligand>
</feature>
<feature type="binding site" evidence="10">
    <location>
        <position position="12"/>
    </location>
    <ligand>
        <name>substrate</name>
    </ligand>
</feature>
<evidence type="ECO:0000256" key="7">
    <source>
        <dbReference type="ARBA" id="ARBA00013188"/>
    </source>
</evidence>
<feature type="binding site" evidence="10">
    <location>
        <position position="39"/>
    </location>
    <ligand>
        <name>a divalent metal cation</name>
        <dbReference type="ChEBI" id="CHEBI:60240"/>
    </ligand>
</feature>
<feature type="binding site" evidence="10">
    <location>
        <position position="70"/>
    </location>
    <ligand>
        <name>a divalent metal cation</name>
        <dbReference type="ChEBI" id="CHEBI:60240"/>
    </ligand>
</feature>
<evidence type="ECO:0000256" key="6">
    <source>
        <dbReference type="ARBA" id="ARBA00009541"/>
    </source>
</evidence>
<dbReference type="InterPro" id="IPR013785">
    <property type="entry name" value="Aldolase_TIM"/>
</dbReference>
<dbReference type="NCBIfam" id="NF004076">
    <property type="entry name" value="PRK05581.1-4"/>
    <property type="match status" value="1"/>
</dbReference>
<dbReference type="CDD" id="cd00429">
    <property type="entry name" value="RPE"/>
    <property type="match status" value="1"/>
</dbReference>
<dbReference type="NCBIfam" id="TIGR01163">
    <property type="entry name" value="rpe"/>
    <property type="match status" value="1"/>
</dbReference>
<feature type="binding site" evidence="10">
    <location>
        <begin position="202"/>
        <end position="203"/>
    </location>
    <ligand>
        <name>substrate</name>
    </ligand>
</feature>
<evidence type="ECO:0000313" key="13">
    <source>
        <dbReference type="Proteomes" id="UP001154322"/>
    </source>
</evidence>
<dbReference type="RefSeq" id="WP_213427049.1">
    <property type="nucleotide sequence ID" value="NZ_AP031286.1"/>
</dbReference>
<comment type="caution">
    <text evidence="12">The sequence shown here is derived from an EMBL/GenBank/DDBJ whole genome shotgun (WGS) entry which is preliminary data.</text>
</comment>
<gene>
    <name evidence="10 12" type="primary">rpe</name>
    <name evidence="12" type="ORF">WJ0W_004537</name>
</gene>
<sequence length="227" mass="23994">MTALQTIRIAPSILSADFAKLGEEVRNVEQGGADWIHVDAMDGRFVPNLTLGPNIVQAIRPHTALPLDVHLMIVEPEKYIDAFAAAGADIITVHAEACPHLHRVVHQIKEAGARAGVAINPGTPLTAIEEVLADVDLVLIMTVNPGFGGQKFIASMTDKIRRLRQRLDELGRAETHIEVDGGITAETAPLVAAAGADVLVAGSAVYGAASREAAIRSIRGSAERARA</sequence>
<evidence type="ECO:0000256" key="10">
    <source>
        <dbReference type="HAMAP-Rule" id="MF_02227"/>
    </source>
</evidence>
<dbReference type="SUPFAM" id="SSF51366">
    <property type="entry name" value="Ribulose-phoshate binding barrel"/>
    <property type="match status" value="1"/>
</dbReference>
<evidence type="ECO:0000256" key="2">
    <source>
        <dbReference type="ARBA" id="ARBA00001936"/>
    </source>
</evidence>
<reference evidence="12" key="1">
    <citation type="submission" date="2022-06" db="EMBL/GenBank/DDBJ databases">
        <authorList>
            <person name="Dietemann V."/>
            <person name="Ory F."/>
            <person name="Dainat B."/>
            <person name="Oberhansli S."/>
        </authorList>
    </citation>
    <scope>NUCLEOTIDE SEQUENCE</scope>
    <source>
        <strain evidence="12">Ena-SAMPLE-TAB-26-04-2022-14:26:32:270-5432</strain>
    </source>
</reference>
<name>A0ABN8U826_9BACL</name>
<dbReference type="InterPro" id="IPR011060">
    <property type="entry name" value="RibuloseP-bd_barrel"/>
</dbReference>
<comment type="function">
    <text evidence="10">Catalyzes the reversible epimerization of D-ribulose 5-phosphate to D-xylulose 5-phosphate.</text>
</comment>
<feature type="active site" description="Proton donor" evidence="10">
    <location>
        <position position="180"/>
    </location>
</feature>
<dbReference type="Proteomes" id="UP001154322">
    <property type="component" value="Unassembled WGS sequence"/>
</dbReference>
<comment type="cofactor">
    <cofactor evidence="2">
        <name>Mn(2+)</name>
        <dbReference type="ChEBI" id="CHEBI:29035"/>
    </cofactor>
</comment>
<dbReference type="Gene3D" id="3.20.20.70">
    <property type="entry name" value="Aldolase class I"/>
    <property type="match status" value="1"/>
</dbReference>
<comment type="cofactor">
    <cofactor evidence="5">
        <name>Fe(2+)</name>
        <dbReference type="ChEBI" id="CHEBI:29033"/>
    </cofactor>
</comment>
<evidence type="ECO:0000256" key="4">
    <source>
        <dbReference type="ARBA" id="ARBA00001947"/>
    </source>
</evidence>
<keyword evidence="9 10" id="KW-0413">Isomerase</keyword>
<dbReference type="Pfam" id="PF00834">
    <property type="entry name" value="Ribul_P_3_epim"/>
    <property type="match status" value="1"/>
</dbReference>
<comment type="cofactor">
    <cofactor evidence="10">
        <name>a divalent metal cation</name>
        <dbReference type="ChEBI" id="CHEBI:60240"/>
    </cofactor>
    <text evidence="10">Binds 1 divalent metal cation per subunit.</text>
</comment>
<organism evidence="12 13">
    <name type="scientific">Paenibacillus melissococcoides</name>
    <dbReference type="NCBI Taxonomy" id="2912268"/>
    <lineage>
        <taxon>Bacteria</taxon>
        <taxon>Bacillati</taxon>
        <taxon>Bacillota</taxon>
        <taxon>Bacilli</taxon>
        <taxon>Bacillales</taxon>
        <taxon>Paenibacillaceae</taxon>
        <taxon>Paenibacillus</taxon>
    </lineage>
</organism>
<evidence type="ECO:0000313" key="12">
    <source>
        <dbReference type="EMBL" id="CAH8247303.1"/>
    </source>
</evidence>
<comment type="cofactor">
    <cofactor evidence="3">
        <name>Co(2+)</name>
        <dbReference type="ChEBI" id="CHEBI:48828"/>
    </cofactor>
</comment>